<evidence type="ECO:0000256" key="1">
    <source>
        <dbReference type="SAM" id="MobiDB-lite"/>
    </source>
</evidence>
<comment type="caution">
    <text evidence="2">The sequence shown here is derived from an EMBL/GenBank/DDBJ whole genome shotgun (WGS) entry which is preliminary data.</text>
</comment>
<gene>
    <name evidence="2" type="ORF">BFJ72_g15112</name>
</gene>
<feature type="compositionally biased region" description="Basic and acidic residues" evidence="1">
    <location>
        <begin position="1"/>
        <end position="12"/>
    </location>
</feature>
<proteinExistence type="predicted"/>
<accession>A0A420RSI2</accession>
<organism evidence="2 3">
    <name type="scientific">Gibberella intermedia</name>
    <name type="common">Bulb rot disease fungus</name>
    <name type="synonym">Fusarium proliferatum</name>
    <dbReference type="NCBI Taxonomy" id="948311"/>
    <lineage>
        <taxon>Eukaryota</taxon>
        <taxon>Fungi</taxon>
        <taxon>Dikarya</taxon>
        <taxon>Ascomycota</taxon>
        <taxon>Pezizomycotina</taxon>
        <taxon>Sordariomycetes</taxon>
        <taxon>Hypocreomycetidae</taxon>
        <taxon>Hypocreales</taxon>
        <taxon>Nectriaceae</taxon>
        <taxon>Fusarium</taxon>
        <taxon>Fusarium fujikuroi species complex</taxon>
    </lineage>
</organism>
<evidence type="ECO:0000313" key="2">
    <source>
        <dbReference type="EMBL" id="RKL19992.1"/>
    </source>
</evidence>
<protein>
    <submittedName>
        <fullName evidence="2">Uncharacterized protein</fullName>
    </submittedName>
</protein>
<evidence type="ECO:0000313" key="3">
    <source>
        <dbReference type="Proteomes" id="UP000283569"/>
    </source>
</evidence>
<dbReference type="Proteomes" id="UP000283569">
    <property type="component" value="Unassembled WGS sequence"/>
</dbReference>
<sequence>MPGPDWPHDHTVSLHQSPCREPPPADGGSAAHRGAPATGAVRRRRAGEVTAMGYLNPLLRLPAAQGLQALGAPERAALARLLMDLRAQANDEAENAWRRRKGPMACYWRAVATYARHIAHVLRMPRRPRRSHGADATMALPKIHAAAMTAQDIVAVFEDLSVRNRNPPLDEAVVGLARWMSQRRTRLTDEDFTALAAVGGAIYEAALQHRMAAGSFPSIR</sequence>
<name>A0A420RSI2_GIBIN</name>
<dbReference type="EMBL" id="MRDB01000180">
    <property type="protein sequence ID" value="RKL19992.1"/>
    <property type="molecule type" value="Genomic_DNA"/>
</dbReference>
<feature type="region of interest" description="Disordered" evidence="1">
    <location>
        <begin position="1"/>
        <end position="42"/>
    </location>
</feature>
<reference evidence="2 3" key="1">
    <citation type="journal article" date="2018" name="Sci. Rep.">
        <title>Characterisation of pathogen-specific regions and novel effector candidates in Fusarium oxysporum f. sp. cepae.</title>
        <authorList>
            <person name="Armitage A.D."/>
            <person name="Taylor A."/>
            <person name="Sobczyk M.K."/>
            <person name="Baxter L."/>
            <person name="Greenfield B.P."/>
            <person name="Bates H.J."/>
            <person name="Wilson F."/>
            <person name="Jackson A.C."/>
            <person name="Ott S."/>
            <person name="Harrison R.J."/>
            <person name="Clarkson J.P."/>
        </authorList>
    </citation>
    <scope>NUCLEOTIDE SEQUENCE [LARGE SCALE GENOMIC DNA]</scope>
    <source>
        <strain evidence="2 3">Fp_A8</strain>
    </source>
</reference>
<dbReference type="AlphaFoldDB" id="A0A420RSI2"/>